<evidence type="ECO:0000313" key="9">
    <source>
        <dbReference type="EMBL" id="KAJ1647953.1"/>
    </source>
</evidence>
<dbReference type="PANTHER" id="PTHR14009:SF6">
    <property type="entry name" value="LETM1 RBD DOMAIN-CONTAINING PROTEIN"/>
    <property type="match status" value="1"/>
</dbReference>
<comment type="subcellular location">
    <subcellularLocation>
        <location evidence="1">Mitochondrion inner membrane</location>
        <topology evidence="1">Single-pass membrane protein</topology>
    </subcellularLocation>
</comment>
<keyword evidence="5 7" id="KW-0496">Mitochondrion</keyword>
<evidence type="ECO:0000259" key="8">
    <source>
        <dbReference type="PROSITE" id="PS51758"/>
    </source>
</evidence>
<dbReference type="GO" id="GO:0030003">
    <property type="term" value="P:intracellular monoatomic cation homeostasis"/>
    <property type="evidence" value="ECO:0007669"/>
    <property type="project" value="TreeGrafter"/>
</dbReference>
<reference evidence="9" key="1">
    <citation type="submission" date="2022-07" db="EMBL/GenBank/DDBJ databases">
        <title>Phylogenomic reconstructions and comparative analyses of Kickxellomycotina fungi.</title>
        <authorList>
            <person name="Reynolds N.K."/>
            <person name="Stajich J.E."/>
            <person name="Barry K."/>
            <person name="Grigoriev I.V."/>
            <person name="Crous P."/>
            <person name="Smith M.E."/>
        </authorList>
    </citation>
    <scope>NUCLEOTIDE SEQUENCE</scope>
    <source>
        <strain evidence="9">NBRC 105413</strain>
    </source>
</reference>
<keyword evidence="2" id="KW-0812">Transmembrane</keyword>
<dbReference type="GO" id="GO:0005743">
    <property type="term" value="C:mitochondrial inner membrane"/>
    <property type="evidence" value="ECO:0007669"/>
    <property type="project" value="UniProtKB-SubCell"/>
</dbReference>
<dbReference type="AlphaFoldDB" id="A0A9W7XMK6"/>
<evidence type="ECO:0000256" key="5">
    <source>
        <dbReference type="ARBA" id="ARBA00023128"/>
    </source>
</evidence>
<dbReference type="EMBL" id="JANBOH010000015">
    <property type="protein sequence ID" value="KAJ1647953.1"/>
    <property type="molecule type" value="Genomic_DNA"/>
</dbReference>
<keyword evidence="6" id="KW-0472">Membrane</keyword>
<proteinExistence type="predicted"/>
<gene>
    <name evidence="9" type="ORF">LPJ64_000701</name>
</gene>
<organism evidence="9 10">
    <name type="scientific">Coemansia asiatica</name>
    <dbReference type="NCBI Taxonomy" id="1052880"/>
    <lineage>
        <taxon>Eukaryota</taxon>
        <taxon>Fungi</taxon>
        <taxon>Fungi incertae sedis</taxon>
        <taxon>Zoopagomycota</taxon>
        <taxon>Kickxellomycotina</taxon>
        <taxon>Kickxellomycetes</taxon>
        <taxon>Kickxellales</taxon>
        <taxon>Kickxellaceae</taxon>
        <taxon>Coemansia</taxon>
    </lineage>
</organism>
<evidence type="ECO:0000256" key="7">
    <source>
        <dbReference type="PROSITE-ProRule" id="PRU01094"/>
    </source>
</evidence>
<dbReference type="PROSITE" id="PS51758">
    <property type="entry name" value="LETM1_RBD"/>
    <property type="match status" value="1"/>
</dbReference>
<feature type="domain" description="Letm1 RBD" evidence="8">
    <location>
        <begin position="258"/>
        <end position="466"/>
    </location>
</feature>
<evidence type="ECO:0000256" key="1">
    <source>
        <dbReference type="ARBA" id="ARBA00004434"/>
    </source>
</evidence>
<accession>A0A9W7XMK6</accession>
<comment type="caution">
    <text evidence="9">The sequence shown here is derived from an EMBL/GenBank/DDBJ whole genome shotgun (WGS) entry which is preliminary data.</text>
</comment>
<sequence length="466" mass="52424">MKWFHFHHMSDPQACVCAGICSNPPNAVEQAKCREKECHLPPARQQQPSAESALDPHYVFRRTESIVPPCHPNAGIGGYVDVERDSDIGGYVKVDREAEIGNDHDFGATYTDPHGKVYITMSASLPLAVLGGRSMALLRSRHMLHLRVSGPVARSYQLGCFSMKHQSTAMTTVWPQRNYNAGRRTQQQQVVVRSDPTLPGQTLMFVQKIKGFISFYKTGLKELLSNSRAVSGIRARMEAGHEITREELQIERRNTGDKLRLIPFGFLVVVIPELIPLTIWLFPGICPSTCVTFSQMVKMARKQDLRRQQLHIIALQRIGSFGLQQADFANKAVISTMAASHPEAEDILSFDRISQDDVRLLNEFIGVQVRRSDGGARAALMRHLEYLRHDDRLLTKEALVDRLALSELHRACQERGIPSADYSEPHLRNALRMWLQLVDGKKTADSAMLPILWSRLVLFQNSAKTA</sequence>
<keyword evidence="4" id="KW-1133">Transmembrane helix</keyword>
<dbReference type="Pfam" id="PF07766">
    <property type="entry name" value="LETM1_RBD"/>
    <property type="match status" value="1"/>
</dbReference>
<dbReference type="InterPro" id="IPR044202">
    <property type="entry name" value="LETM1/MDM38-like"/>
</dbReference>
<dbReference type="PANTHER" id="PTHR14009">
    <property type="entry name" value="LEUCINE ZIPPER-EF-HAND CONTAINING TRANSMEMBRANE PROTEIN"/>
    <property type="match status" value="1"/>
</dbReference>
<evidence type="ECO:0000256" key="6">
    <source>
        <dbReference type="ARBA" id="ARBA00023136"/>
    </source>
</evidence>
<evidence type="ECO:0000256" key="2">
    <source>
        <dbReference type="ARBA" id="ARBA00022692"/>
    </source>
</evidence>
<evidence type="ECO:0000313" key="10">
    <source>
        <dbReference type="Proteomes" id="UP001145021"/>
    </source>
</evidence>
<keyword evidence="3" id="KW-0999">Mitochondrion inner membrane</keyword>
<protein>
    <recommendedName>
        <fullName evidence="8">Letm1 RBD domain-containing protein</fullName>
    </recommendedName>
</protein>
<dbReference type="GO" id="GO:0043022">
    <property type="term" value="F:ribosome binding"/>
    <property type="evidence" value="ECO:0007669"/>
    <property type="project" value="InterPro"/>
</dbReference>
<name>A0A9W7XMK6_9FUNG</name>
<dbReference type="Proteomes" id="UP001145021">
    <property type="component" value="Unassembled WGS sequence"/>
</dbReference>
<dbReference type="InterPro" id="IPR033122">
    <property type="entry name" value="LETM1-like_RBD"/>
</dbReference>
<keyword evidence="10" id="KW-1185">Reference proteome</keyword>
<evidence type="ECO:0000256" key="4">
    <source>
        <dbReference type="ARBA" id="ARBA00022989"/>
    </source>
</evidence>
<evidence type="ECO:0000256" key="3">
    <source>
        <dbReference type="ARBA" id="ARBA00022792"/>
    </source>
</evidence>